<accession>A0ABW2C168</accession>
<feature type="domain" description="UspA" evidence="4">
    <location>
        <begin position="158"/>
        <end position="294"/>
    </location>
</feature>
<keyword evidence="3" id="KW-0067">ATP-binding</keyword>
<keyword evidence="6" id="KW-1185">Reference proteome</keyword>
<evidence type="ECO:0000313" key="5">
    <source>
        <dbReference type="EMBL" id="MFC6868599.1"/>
    </source>
</evidence>
<comment type="caution">
    <text evidence="5">The sequence shown here is derived from an EMBL/GenBank/DDBJ whole genome shotgun (WGS) entry which is preliminary data.</text>
</comment>
<dbReference type="SUPFAM" id="SSF52402">
    <property type="entry name" value="Adenine nucleotide alpha hydrolases-like"/>
    <property type="match status" value="2"/>
</dbReference>
<dbReference type="EMBL" id="JBHSXX010000001">
    <property type="protein sequence ID" value="MFC6868599.1"/>
    <property type="molecule type" value="Genomic_DNA"/>
</dbReference>
<gene>
    <name evidence="5" type="ORF">ACFQGD_15780</name>
</gene>
<comment type="similarity">
    <text evidence="1">Belongs to the universal stress protein A family.</text>
</comment>
<keyword evidence="2" id="KW-0547">Nucleotide-binding</keyword>
<dbReference type="Pfam" id="PF00582">
    <property type="entry name" value="Usp"/>
    <property type="match status" value="2"/>
</dbReference>
<feature type="domain" description="UspA" evidence="4">
    <location>
        <begin position="11"/>
        <end position="148"/>
    </location>
</feature>
<dbReference type="Gene3D" id="3.40.50.620">
    <property type="entry name" value="HUPs"/>
    <property type="match status" value="2"/>
</dbReference>
<dbReference type="InterPro" id="IPR006016">
    <property type="entry name" value="UspA"/>
</dbReference>
<dbReference type="PANTHER" id="PTHR46268:SF27">
    <property type="entry name" value="UNIVERSAL STRESS PROTEIN RV2623"/>
    <property type="match status" value="1"/>
</dbReference>
<evidence type="ECO:0000256" key="1">
    <source>
        <dbReference type="ARBA" id="ARBA00008791"/>
    </source>
</evidence>
<dbReference type="PRINTS" id="PR01438">
    <property type="entry name" value="UNVRSLSTRESS"/>
</dbReference>
<evidence type="ECO:0000256" key="3">
    <source>
        <dbReference type="ARBA" id="ARBA00022840"/>
    </source>
</evidence>
<evidence type="ECO:0000259" key="4">
    <source>
        <dbReference type="Pfam" id="PF00582"/>
    </source>
</evidence>
<dbReference type="InterPro" id="IPR014729">
    <property type="entry name" value="Rossmann-like_a/b/a_fold"/>
</dbReference>
<evidence type="ECO:0000256" key="2">
    <source>
        <dbReference type="ARBA" id="ARBA00022741"/>
    </source>
</evidence>
<name>A0ABW2C168_9PSEU</name>
<dbReference type="PANTHER" id="PTHR46268">
    <property type="entry name" value="STRESS RESPONSE PROTEIN NHAX"/>
    <property type="match status" value="1"/>
</dbReference>
<sequence>MTQEHQEWTGPVVVGVDGSEPALRAVRWAAREAAGHGVGLRVVHAIGVPEFFPGGAISPSTELFHLLEQDSENVLRDAESAAAEAAPGIEVSAESTTDPPVIALIEASSSARSIVLGESGRGTFTGVLLGSTTITLAAHAHCPVIAVRGDVDRADAPVVVGVDGSELSEHALGCAFEQAAYRGVRLVAMHAYTDSDAKAVFSETRMAHDWEPLDQAEERVLAERLAGWTERYPDVTVERDLVRSKPRERLLEWSESACLVVVGSRGRGGFSGLLLGSTSQALLHHARCPVLVVRAHPER</sequence>
<dbReference type="RefSeq" id="WP_345390427.1">
    <property type="nucleotide sequence ID" value="NZ_BAABLA010000005.1"/>
</dbReference>
<dbReference type="InterPro" id="IPR006015">
    <property type="entry name" value="Universal_stress_UspA"/>
</dbReference>
<evidence type="ECO:0000313" key="6">
    <source>
        <dbReference type="Proteomes" id="UP001596337"/>
    </source>
</evidence>
<organism evidence="5 6">
    <name type="scientific">Haloechinothrix salitolerans</name>
    <dbReference type="NCBI Taxonomy" id="926830"/>
    <lineage>
        <taxon>Bacteria</taxon>
        <taxon>Bacillati</taxon>
        <taxon>Actinomycetota</taxon>
        <taxon>Actinomycetes</taxon>
        <taxon>Pseudonocardiales</taxon>
        <taxon>Pseudonocardiaceae</taxon>
        <taxon>Haloechinothrix</taxon>
    </lineage>
</organism>
<dbReference type="Proteomes" id="UP001596337">
    <property type="component" value="Unassembled WGS sequence"/>
</dbReference>
<protein>
    <submittedName>
        <fullName evidence="5">Universal stress protein</fullName>
    </submittedName>
</protein>
<reference evidence="6" key="1">
    <citation type="journal article" date="2019" name="Int. J. Syst. Evol. Microbiol.">
        <title>The Global Catalogue of Microorganisms (GCM) 10K type strain sequencing project: providing services to taxonomists for standard genome sequencing and annotation.</title>
        <authorList>
            <consortium name="The Broad Institute Genomics Platform"/>
            <consortium name="The Broad Institute Genome Sequencing Center for Infectious Disease"/>
            <person name="Wu L."/>
            <person name="Ma J."/>
        </authorList>
    </citation>
    <scope>NUCLEOTIDE SEQUENCE [LARGE SCALE GENOMIC DNA]</scope>
    <source>
        <strain evidence="6">KCTC 32255</strain>
    </source>
</reference>
<proteinExistence type="inferred from homology"/>